<evidence type="ECO:0000256" key="7">
    <source>
        <dbReference type="SAM" id="Phobius"/>
    </source>
</evidence>
<feature type="transmembrane region" description="Helical" evidence="7">
    <location>
        <begin position="48"/>
        <end position="75"/>
    </location>
</feature>
<dbReference type="PANTHER" id="PTHR40043:SF1">
    <property type="entry name" value="UPF0719 INNER MEMBRANE PROTEIN YJFL"/>
    <property type="match status" value="1"/>
</dbReference>
<dbReference type="InterPro" id="IPR007140">
    <property type="entry name" value="DUF350"/>
</dbReference>
<evidence type="ECO:0000256" key="4">
    <source>
        <dbReference type="ARBA" id="ARBA00022692"/>
    </source>
</evidence>
<dbReference type="Pfam" id="PF03994">
    <property type="entry name" value="DUF350"/>
    <property type="match status" value="1"/>
</dbReference>
<name>A0A7C3GKH6_9PROT</name>
<feature type="transmembrane region" description="Helical" evidence="7">
    <location>
        <begin position="15"/>
        <end position="36"/>
    </location>
</feature>
<dbReference type="Proteomes" id="UP000886042">
    <property type="component" value="Unassembled WGS sequence"/>
</dbReference>
<gene>
    <name evidence="8" type="ORF">ENJ46_01420</name>
</gene>
<comment type="caution">
    <text evidence="8">The sequence shown here is derived from an EMBL/GenBank/DDBJ whole genome shotgun (WGS) entry which is preliminary data.</text>
</comment>
<sequence length="137" mass="14464">MHPALESLASGFPNLIIYLLLVTAIYVAGLFVYVKLTPHKELELISHGNMAAAVSFSGLVIGLSLPLAACLILRIGLIDVLVWGVISVLLQLFLFRITDIIFSGLPQRITEGEVPAATVLAAFKLAGSIILAVAIAG</sequence>
<organism evidence="8">
    <name type="scientific">Hellea balneolensis</name>
    <dbReference type="NCBI Taxonomy" id="287478"/>
    <lineage>
        <taxon>Bacteria</taxon>
        <taxon>Pseudomonadati</taxon>
        <taxon>Pseudomonadota</taxon>
        <taxon>Alphaproteobacteria</taxon>
        <taxon>Maricaulales</taxon>
        <taxon>Robiginitomaculaceae</taxon>
        <taxon>Hellea</taxon>
    </lineage>
</organism>
<keyword evidence="5 7" id="KW-1133">Transmembrane helix</keyword>
<evidence type="ECO:0000256" key="1">
    <source>
        <dbReference type="ARBA" id="ARBA00004651"/>
    </source>
</evidence>
<proteinExistence type="inferred from homology"/>
<protein>
    <submittedName>
        <fullName evidence="8">DUF350 domain-containing protein</fullName>
    </submittedName>
</protein>
<comment type="subcellular location">
    <subcellularLocation>
        <location evidence="1">Cell membrane</location>
        <topology evidence="1">Multi-pass membrane protein</topology>
    </subcellularLocation>
</comment>
<evidence type="ECO:0000256" key="3">
    <source>
        <dbReference type="ARBA" id="ARBA00022475"/>
    </source>
</evidence>
<dbReference type="AlphaFoldDB" id="A0A7C3GKH6"/>
<accession>A0A7C3GKH6</accession>
<dbReference type="GO" id="GO:0005886">
    <property type="term" value="C:plasma membrane"/>
    <property type="evidence" value="ECO:0007669"/>
    <property type="project" value="UniProtKB-SubCell"/>
</dbReference>
<dbReference type="PANTHER" id="PTHR40043">
    <property type="entry name" value="UPF0719 INNER MEMBRANE PROTEIN YJFL"/>
    <property type="match status" value="1"/>
</dbReference>
<feature type="transmembrane region" description="Helical" evidence="7">
    <location>
        <begin position="81"/>
        <end position="102"/>
    </location>
</feature>
<evidence type="ECO:0000256" key="2">
    <source>
        <dbReference type="ARBA" id="ARBA00005779"/>
    </source>
</evidence>
<keyword evidence="4 7" id="KW-0812">Transmembrane</keyword>
<keyword evidence="6 7" id="KW-0472">Membrane</keyword>
<evidence type="ECO:0000256" key="6">
    <source>
        <dbReference type="ARBA" id="ARBA00023136"/>
    </source>
</evidence>
<dbReference type="EMBL" id="DRMN01000096">
    <property type="protein sequence ID" value="HFB54557.1"/>
    <property type="molecule type" value="Genomic_DNA"/>
</dbReference>
<keyword evidence="3" id="KW-1003">Cell membrane</keyword>
<reference evidence="8" key="1">
    <citation type="journal article" date="2020" name="mSystems">
        <title>Genome- and Community-Level Interaction Insights into Carbon Utilization and Element Cycling Functions of Hydrothermarchaeota in Hydrothermal Sediment.</title>
        <authorList>
            <person name="Zhou Z."/>
            <person name="Liu Y."/>
            <person name="Xu W."/>
            <person name="Pan J."/>
            <person name="Luo Z.H."/>
            <person name="Li M."/>
        </authorList>
    </citation>
    <scope>NUCLEOTIDE SEQUENCE [LARGE SCALE GENOMIC DNA]</scope>
    <source>
        <strain evidence="8">HyVt-489</strain>
    </source>
</reference>
<comment type="similarity">
    <text evidence="2">Belongs to the UPF0719 family.</text>
</comment>
<feature type="transmembrane region" description="Helical" evidence="7">
    <location>
        <begin position="114"/>
        <end position="136"/>
    </location>
</feature>
<evidence type="ECO:0000256" key="5">
    <source>
        <dbReference type="ARBA" id="ARBA00022989"/>
    </source>
</evidence>
<evidence type="ECO:0000313" key="8">
    <source>
        <dbReference type="EMBL" id="HFB54557.1"/>
    </source>
</evidence>